<feature type="transmembrane region" description="Helical" evidence="7">
    <location>
        <begin position="69"/>
        <end position="91"/>
    </location>
</feature>
<dbReference type="EMBL" id="LN824141">
    <property type="protein sequence ID" value="CEP77765.1"/>
    <property type="molecule type" value="Genomic_DNA"/>
</dbReference>
<dbReference type="OrthoDB" id="9807129at2"/>
<keyword evidence="3" id="KW-1003">Cell membrane</keyword>
<dbReference type="PANTHER" id="PTHR43005">
    <property type="entry name" value="BLR7065 PROTEIN"/>
    <property type="match status" value="1"/>
</dbReference>
<evidence type="ECO:0000256" key="4">
    <source>
        <dbReference type="ARBA" id="ARBA00022692"/>
    </source>
</evidence>
<dbReference type="KEGG" id="dtn:DTL3_0439"/>
<evidence type="ECO:0000256" key="6">
    <source>
        <dbReference type="ARBA" id="ARBA00023136"/>
    </source>
</evidence>
<feature type="transmembrane region" description="Helical" evidence="7">
    <location>
        <begin position="103"/>
        <end position="123"/>
    </location>
</feature>
<keyword evidence="4 7" id="KW-0812">Transmembrane</keyword>
<dbReference type="Proteomes" id="UP000032809">
    <property type="component" value="Chromosome I"/>
</dbReference>
<keyword evidence="6 7" id="KW-0472">Membrane</keyword>
<keyword evidence="2 7" id="KW-0813">Transport</keyword>
<evidence type="ECO:0000256" key="3">
    <source>
        <dbReference type="ARBA" id="ARBA00022475"/>
    </source>
</evidence>
<dbReference type="InterPro" id="IPR035906">
    <property type="entry name" value="MetI-like_sf"/>
</dbReference>
<feature type="transmembrane region" description="Helical" evidence="7">
    <location>
        <begin position="261"/>
        <end position="280"/>
    </location>
</feature>
<dbReference type="InterPro" id="IPR000515">
    <property type="entry name" value="MetI-like"/>
</dbReference>
<evidence type="ECO:0000313" key="9">
    <source>
        <dbReference type="EMBL" id="CEP77765.1"/>
    </source>
</evidence>
<comment type="subcellular location">
    <subcellularLocation>
        <location evidence="1 7">Cell membrane</location>
        <topology evidence="1 7">Multi-pass membrane protein</topology>
    </subcellularLocation>
</comment>
<comment type="similarity">
    <text evidence="7">Belongs to the binding-protein-dependent transport system permease family.</text>
</comment>
<reference evidence="10" key="1">
    <citation type="submission" date="2014-11" db="EMBL/GenBank/DDBJ databases">
        <authorList>
            <person name="Wibberg D."/>
        </authorList>
    </citation>
    <scope>NUCLEOTIDE SEQUENCE [LARGE SCALE GENOMIC DNA]</scope>
    <source>
        <strain evidence="10">L3</strain>
    </source>
</reference>
<keyword evidence="5 7" id="KW-1133">Transmembrane helix</keyword>
<gene>
    <name evidence="9" type="ORF">DTL3_0439</name>
</gene>
<sequence>MKWGKYTPFLLLIPTFLIIILFIYWPTISSFMLSFYKVSPFGDRKIFVGFDNFINLFKSQAYLNSIKVTIIYVVITVFSVIFFGYLIALLLDNKVFGVKFYRTLIFTPYAISFTIAGALWTFMLNPVAGHINYFLDRFFGISANWLTGQPFALISIMITSIWKMLPFSIIFYLAGLQSIPEEVIESAIIDGTNNWQRIWKIKFPMLSPTTFYLIIMEITHSMFESFGIIDIMTKGGPVETTTTMIYRLYLDSFYFQKTGEAAAQSVILFLIMCFITFFYFRFGEKTVHYQ</sequence>
<dbReference type="Pfam" id="PF00528">
    <property type="entry name" value="BPD_transp_1"/>
    <property type="match status" value="1"/>
</dbReference>
<evidence type="ECO:0000256" key="2">
    <source>
        <dbReference type="ARBA" id="ARBA00022448"/>
    </source>
</evidence>
<dbReference type="HOGENOM" id="CLU_016047_0_2_0"/>
<keyword evidence="10" id="KW-1185">Reference proteome</keyword>
<dbReference type="GO" id="GO:0005886">
    <property type="term" value="C:plasma membrane"/>
    <property type="evidence" value="ECO:0007669"/>
    <property type="project" value="UniProtKB-SubCell"/>
</dbReference>
<feature type="transmembrane region" description="Helical" evidence="7">
    <location>
        <begin position="143"/>
        <end position="162"/>
    </location>
</feature>
<dbReference type="SUPFAM" id="SSF161098">
    <property type="entry name" value="MetI-like"/>
    <property type="match status" value="1"/>
</dbReference>
<feature type="transmembrane region" description="Helical" evidence="7">
    <location>
        <begin position="203"/>
        <end position="223"/>
    </location>
</feature>
<accession>A0A0C7P0K1</accession>
<dbReference type="RefSeq" id="WP_045087331.1">
    <property type="nucleotide sequence ID" value="NZ_LN824141.1"/>
</dbReference>
<evidence type="ECO:0000313" key="10">
    <source>
        <dbReference type="Proteomes" id="UP000032809"/>
    </source>
</evidence>
<name>A0A0C7P0K1_DEFTU</name>
<dbReference type="GO" id="GO:0055085">
    <property type="term" value="P:transmembrane transport"/>
    <property type="evidence" value="ECO:0007669"/>
    <property type="project" value="InterPro"/>
</dbReference>
<organism evidence="9 10">
    <name type="scientific">Defluviitoga tunisiensis</name>
    <dbReference type="NCBI Taxonomy" id="1006576"/>
    <lineage>
        <taxon>Bacteria</taxon>
        <taxon>Thermotogati</taxon>
        <taxon>Thermotogota</taxon>
        <taxon>Thermotogae</taxon>
        <taxon>Petrotogales</taxon>
        <taxon>Petrotogaceae</taxon>
        <taxon>Defluviitoga</taxon>
    </lineage>
</organism>
<evidence type="ECO:0000259" key="8">
    <source>
        <dbReference type="PROSITE" id="PS50928"/>
    </source>
</evidence>
<dbReference type="PROSITE" id="PS50928">
    <property type="entry name" value="ABC_TM1"/>
    <property type="match status" value="1"/>
</dbReference>
<evidence type="ECO:0000256" key="1">
    <source>
        <dbReference type="ARBA" id="ARBA00004651"/>
    </source>
</evidence>
<dbReference type="STRING" id="1006576.DTL3_0439"/>
<protein>
    <submittedName>
        <fullName evidence="9">Glycerol-3-phosphate transporter permease</fullName>
    </submittedName>
</protein>
<evidence type="ECO:0000256" key="5">
    <source>
        <dbReference type="ARBA" id="ARBA00022989"/>
    </source>
</evidence>
<proteinExistence type="inferred from homology"/>
<dbReference type="CDD" id="cd06261">
    <property type="entry name" value="TM_PBP2"/>
    <property type="match status" value="1"/>
</dbReference>
<feature type="domain" description="ABC transmembrane type-1" evidence="8">
    <location>
        <begin position="66"/>
        <end position="279"/>
    </location>
</feature>
<dbReference type="Gene3D" id="1.10.3720.10">
    <property type="entry name" value="MetI-like"/>
    <property type="match status" value="1"/>
</dbReference>
<feature type="transmembrane region" description="Helical" evidence="7">
    <location>
        <begin position="6"/>
        <end position="25"/>
    </location>
</feature>
<dbReference type="AlphaFoldDB" id="A0A0C7P0K1"/>
<dbReference type="PANTHER" id="PTHR43005:SF1">
    <property type="entry name" value="SPERMIDINE_PUTRESCINE TRANSPORT SYSTEM PERMEASE PROTEIN"/>
    <property type="match status" value="1"/>
</dbReference>
<dbReference type="PATRIC" id="fig|1006576.9.peg.434"/>
<evidence type="ECO:0000256" key="7">
    <source>
        <dbReference type="RuleBase" id="RU363032"/>
    </source>
</evidence>